<keyword evidence="3 5" id="KW-0067">ATP-binding</keyword>
<gene>
    <name evidence="5" type="primary">lsrA_1</name>
    <name evidence="5" type="ORF">NCTC5908_01389</name>
</gene>
<evidence type="ECO:0000313" key="6">
    <source>
        <dbReference type="Proteomes" id="UP000253728"/>
    </source>
</evidence>
<dbReference type="InterPro" id="IPR050107">
    <property type="entry name" value="ABC_carbohydrate_import_ATPase"/>
</dbReference>
<dbReference type="AlphaFoldDB" id="A0A336N559"/>
<dbReference type="Pfam" id="PF00005">
    <property type="entry name" value="ABC_tran"/>
    <property type="match status" value="1"/>
</dbReference>
<dbReference type="InterPro" id="IPR027417">
    <property type="entry name" value="P-loop_NTPase"/>
</dbReference>
<dbReference type="GO" id="GO:0016887">
    <property type="term" value="F:ATP hydrolysis activity"/>
    <property type="evidence" value="ECO:0007669"/>
    <property type="project" value="InterPro"/>
</dbReference>
<dbReference type="GO" id="GO:0005524">
    <property type="term" value="F:ATP binding"/>
    <property type="evidence" value="ECO:0007669"/>
    <property type="project" value="UniProtKB-KW"/>
</dbReference>
<name>A0A336N559_AGGAP</name>
<evidence type="ECO:0000256" key="3">
    <source>
        <dbReference type="ARBA" id="ARBA00022840"/>
    </source>
</evidence>
<reference evidence="5 6" key="1">
    <citation type="submission" date="2018-06" db="EMBL/GenBank/DDBJ databases">
        <authorList>
            <consortium name="Pathogen Informatics"/>
            <person name="Doyle S."/>
        </authorList>
    </citation>
    <scope>NUCLEOTIDE SEQUENCE [LARGE SCALE GENOMIC DNA]</scope>
    <source>
        <strain evidence="5 6">NCTC5908</strain>
    </source>
</reference>
<dbReference type="EC" id="3.6.3.-" evidence="5"/>
<dbReference type="InterPro" id="IPR003593">
    <property type="entry name" value="AAA+_ATPase"/>
</dbReference>
<feature type="domain" description="ABC transporter" evidence="4">
    <location>
        <begin position="18"/>
        <end position="222"/>
    </location>
</feature>
<dbReference type="CDD" id="cd03216">
    <property type="entry name" value="ABC_Carb_Monos_I"/>
    <property type="match status" value="1"/>
</dbReference>
<dbReference type="SMART" id="SM00382">
    <property type="entry name" value="AAA"/>
    <property type="match status" value="1"/>
</dbReference>
<dbReference type="PANTHER" id="PTHR43790">
    <property type="entry name" value="CARBOHYDRATE TRANSPORT ATP-BINDING PROTEIN MG119-RELATED"/>
    <property type="match status" value="1"/>
</dbReference>
<keyword evidence="2" id="KW-0547">Nucleotide-binding</keyword>
<accession>A0A336N559</accession>
<sequence>MCMVGKMQTQVSEQPCLISARNISKSFSGVEVLKAIDFSLYAGEVHALLGGNGAGKSTLVKIIAGIQPQDSGELLIHGTLQHKLSPNKAHQLGIYLVPQEPLLFPNLTVKENILFGLPRNEKTSEKLTALLRELNSHLKLEMPAGLLEVADQQLVEIMRGLMRNASILILDEPTASLTPIETENLFKKSNPYWIKASGLFSSRTNCLKCGKFLIALVLCVTVTSP</sequence>
<dbReference type="Proteomes" id="UP000253728">
    <property type="component" value="Unassembled WGS sequence"/>
</dbReference>
<dbReference type="EMBL" id="UFSP01000002">
    <property type="protein sequence ID" value="SSZ29585.1"/>
    <property type="molecule type" value="Genomic_DNA"/>
</dbReference>
<evidence type="ECO:0000313" key="5">
    <source>
        <dbReference type="EMBL" id="SSZ29585.1"/>
    </source>
</evidence>
<organism evidence="5 6">
    <name type="scientific">Aggregatibacter aphrophilus</name>
    <name type="common">Haemophilus aphrophilus</name>
    <dbReference type="NCBI Taxonomy" id="732"/>
    <lineage>
        <taxon>Bacteria</taxon>
        <taxon>Pseudomonadati</taxon>
        <taxon>Pseudomonadota</taxon>
        <taxon>Gammaproteobacteria</taxon>
        <taxon>Pasteurellales</taxon>
        <taxon>Pasteurellaceae</taxon>
        <taxon>Aggregatibacter</taxon>
    </lineage>
</organism>
<dbReference type="PANTHER" id="PTHR43790:SF2">
    <property type="entry name" value="AUTOINDUCER 2 IMPORT ATP-BINDING PROTEIN LSRA"/>
    <property type="match status" value="1"/>
</dbReference>
<dbReference type="InterPro" id="IPR003439">
    <property type="entry name" value="ABC_transporter-like_ATP-bd"/>
</dbReference>
<protein>
    <submittedName>
        <fullName evidence="5">Autoinducer 2 import ATP-binding protein LsrA</fullName>
        <ecNumber evidence="5">3.6.3.-</ecNumber>
    </submittedName>
</protein>
<dbReference type="PROSITE" id="PS50893">
    <property type="entry name" value="ABC_TRANSPORTER_2"/>
    <property type="match status" value="1"/>
</dbReference>
<evidence type="ECO:0000256" key="1">
    <source>
        <dbReference type="ARBA" id="ARBA00009404"/>
    </source>
</evidence>
<dbReference type="Gene3D" id="3.40.50.300">
    <property type="entry name" value="P-loop containing nucleotide triphosphate hydrolases"/>
    <property type="match status" value="1"/>
</dbReference>
<comment type="similarity">
    <text evidence="1">Belongs to the ABC transporter superfamily. AI-2 autoinducer porter (TC 3.A.1.2.8) family.</text>
</comment>
<dbReference type="SUPFAM" id="SSF52540">
    <property type="entry name" value="P-loop containing nucleoside triphosphate hydrolases"/>
    <property type="match status" value="1"/>
</dbReference>
<proteinExistence type="inferred from homology"/>
<keyword evidence="5" id="KW-0378">Hydrolase</keyword>
<evidence type="ECO:0000256" key="2">
    <source>
        <dbReference type="ARBA" id="ARBA00022741"/>
    </source>
</evidence>
<evidence type="ECO:0000259" key="4">
    <source>
        <dbReference type="PROSITE" id="PS50893"/>
    </source>
</evidence>